<protein>
    <submittedName>
        <fullName evidence="1">Uncharacterized protein</fullName>
    </submittedName>
</protein>
<reference evidence="1" key="1">
    <citation type="submission" date="2018-01" db="EMBL/GenBank/DDBJ databases">
        <authorList>
            <person name="Krukenberg V."/>
        </authorList>
    </citation>
    <scope>NUCLEOTIDE SEQUENCE</scope>
    <source>
        <strain evidence="1">E20ANME2</strain>
    </source>
</reference>
<organism evidence="1 2">
    <name type="scientific">Candidatus Methanogaster sp</name>
    <dbReference type="NCBI Taxonomy" id="3386292"/>
    <lineage>
        <taxon>Archaea</taxon>
        <taxon>Methanobacteriati</taxon>
        <taxon>Methanobacteriota</taxon>
        <taxon>Stenosarchaea group</taxon>
        <taxon>Methanomicrobia</taxon>
        <taxon>Methanosarcinales</taxon>
        <taxon>ANME-2 cluster</taxon>
        <taxon>Candidatus Methanogasteraceae</taxon>
        <taxon>Candidatus Methanogaster</taxon>
    </lineage>
</organism>
<dbReference type="Proteomes" id="UP000248329">
    <property type="component" value="Unassembled WGS sequence"/>
</dbReference>
<comment type="caution">
    <text evidence="1">The sequence shown here is derived from an EMBL/GenBank/DDBJ whole genome shotgun (WGS) entry which is preliminary data.</text>
</comment>
<accession>A0AC61KZD0</accession>
<name>A0AC61KZD0_9EURY</name>
<dbReference type="EMBL" id="PQXF01000048">
    <property type="protein sequence ID" value="PXF57820.1"/>
    <property type="molecule type" value="Genomic_DNA"/>
</dbReference>
<proteinExistence type="predicted"/>
<evidence type="ECO:0000313" key="1">
    <source>
        <dbReference type="EMBL" id="PXF57820.1"/>
    </source>
</evidence>
<evidence type="ECO:0000313" key="2">
    <source>
        <dbReference type="Proteomes" id="UP000248329"/>
    </source>
</evidence>
<sequence>MIDIRELYRRYGSGHIACIDDTVVAHDKTFKKVFETVKENGLLGNKHLIFRFIPPEESVCVYQFCS</sequence>
<gene>
    <name evidence="1" type="ORF">C4B59_14490</name>
</gene>